<name>A0A9D4XJA1_PEA</name>
<keyword evidence="1" id="KW-0653">Protein transport</keyword>
<evidence type="ECO:0000259" key="3">
    <source>
        <dbReference type="PROSITE" id="PS50969"/>
    </source>
</evidence>
<accession>A0A9D4XJA1</accession>
<comment type="subcellular location">
    <subcellularLocation>
        <location evidence="1">Mitochondrion inner membrane</location>
        <topology evidence="1">Single-pass membrane protein</topology>
    </subcellularLocation>
</comment>
<keyword evidence="1" id="KW-0813">Transport</keyword>
<evidence type="ECO:0000313" key="5">
    <source>
        <dbReference type="Proteomes" id="UP001058974"/>
    </source>
</evidence>
<dbReference type="EMBL" id="JAMSHJ010000004">
    <property type="protein sequence ID" value="KAI5422383.1"/>
    <property type="molecule type" value="Genomic_DNA"/>
</dbReference>
<reference evidence="4 5" key="1">
    <citation type="journal article" date="2022" name="Nat. Genet.">
        <title>Improved pea reference genome and pan-genome highlight genomic features and evolutionary characteristics.</title>
        <authorList>
            <person name="Yang T."/>
            <person name="Liu R."/>
            <person name="Luo Y."/>
            <person name="Hu S."/>
            <person name="Wang D."/>
            <person name="Wang C."/>
            <person name="Pandey M.K."/>
            <person name="Ge S."/>
            <person name="Xu Q."/>
            <person name="Li N."/>
            <person name="Li G."/>
            <person name="Huang Y."/>
            <person name="Saxena R.K."/>
            <person name="Ji Y."/>
            <person name="Li M."/>
            <person name="Yan X."/>
            <person name="He Y."/>
            <person name="Liu Y."/>
            <person name="Wang X."/>
            <person name="Xiang C."/>
            <person name="Varshney R.K."/>
            <person name="Ding H."/>
            <person name="Gao S."/>
            <person name="Zong X."/>
        </authorList>
    </citation>
    <scope>NUCLEOTIDE SEQUENCE [LARGE SCALE GENOMIC DNA]</scope>
    <source>
        <strain evidence="4 5">cv. Zhongwan 6</strain>
    </source>
</reference>
<comment type="caution">
    <text evidence="4">The sequence shown here is derived from an EMBL/GenBank/DDBJ whole genome shotgun (WGS) entry which is preliminary data.</text>
</comment>
<comment type="subunit">
    <text evidence="1">Component of the TIM23 complex.</text>
</comment>
<sequence length="242" mass="27854">MNESALDGDDDYEESKPNLSPQIQPKTKKLFILNQNEIVLAELFRRPYSKQFLGFCLQRFEVGVWSSARGYNIDGALKCAMGNHKEKLLFVWVGLIPMVNAEKPLYMKELQKVWNLYDSIYSRSNTLMIDDKPYRALYNPAHLSIFTKSYDINDEEDNLFDPNGELCKYLEGVYKAEDVPRHIQHNPFGLPPITPSHPDWKYYKKVQNIGPSASVLWSFLGHSAEVIVTRSTHAYCYISSCA</sequence>
<dbReference type="Proteomes" id="UP001058974">
    <property type="component" value="Chromosome 4"/>
</dbReference>
<keyword evidence="5" id="KW-1185">Reference proteome</keyword>
<dbReference type="GO" id="GO:0015031">
    <property type="term" value="P:protein transport"/>
    <property type="evidence" value="ECO:0007669"/>
    <property type="project" value="UniProtKB-KW"/>
</dbReference>
<proteinExistence type="inferred from homology"/>
<dbReference type="InterPro" id="IPR036412">
    <property type="entry name" value="HAD-like_sf"/>
</dbReference>
<protein>
    <recommendedName>
        <fullName evidence="1">Mitochondrial import inner membrane translocase subunit TIM50</fullName>
    </recommendedName>
</protein>
<feature type="domain" description="FCP1 homology" evidence="3">
    <location>
        <begin position="1"/>
        <end position="173"/>
    </location>
</feature>
<dbReference type="GO" id="GO:0005744">
    <property type="term" value="C:TIM23 mitochondrial import inner membrane translocase complex"/>
    <property type="evidence" value="ECO:0007669"/>
    <property type="project" value="UniProtKB-UniRule"/>
</dbReference>
<keyword evidence="1" id="KW-0496">Mitochondrion</keyword>
<evidence type="ECO:0000313" key="4">
    <source>
        <dbReference type="EMBL" id="KAI5422383.1"/>
    </source>
</evidence>
<keyword evidence="1" id="KW-0809">Transit peptide</keyword>
<dbReference type="Gene3D" id="3.40.50.1000">
    <property type="entry name" value="HAD superfamily/HAD-like"/>
    <property type="match status" value="1"/>
</dbReference>
<dbReference type="AlphaFoldDB" id="A0A9D4XJA1"/>
<evidence type="ECO:0000256" key="1">
    <source>
        <dbReference type="RuleBase" id="RU365079"/>
    </source>
</evidence>
<gene>
    <name evidence="4" type="ORF">KIW84_045726</name>
</gene>
<dbReference type="PANTHER" id="PTHR12210">
    <property type="entry name" value="DULLARD PROTEIN PHOSPHATASE"/>
    <property type="match status" value="1"/>
</dbReference>
<evidence type="ECO:0000256" key="2">
    <source>
        <dbReference type="SAM" id="MobiDB-lite"/>
    </source>
</evidence>
<dbReference type="InterPro" id="IPR050365">
    <property type="entry name" value="TIM50"/>
</dbReference>
<feature type="region of interest" description="Disordered" evidence="2">
    <location>
        <begin position="1"/>
        <end position="22"/>
    </location>
</feature>
<keyword evidence="1" id="KW-0811">Translocation</keyword>
<dbReference type="Pfam" id="PF03031">
    <property type="entry name" value="NIF"/>
    <property type="match status" value="1"/>
</dbReference>
<organism evidence="4 5">
    <name type="scientific">Pisum sativum</name>
    <name type="common">Garden pea</name>
    <name type="synonym">Lathyrus oleraceus</name>
    <dbReference type="NCBI Taxonomy" id="3888"/>
    <lineage>
        <taxon>Eukaryota</taxon>
        <taxon>Viridiplantae</taxon>
        <taxon>Streptophyta</taxon>
        <taxon>Embryophyta</taxon>
        <taxon>Tracheophyta</taxon>
        <taxon>Spermatophyta</taxon>
        <taxon>Magnoliopsida</taxon>
        <taxon>eudicotyledons</taxon>
        <taxon>Gunneridae</taxon>
        <taxon>Pentapetalae</taxon>
        <taxon>rosids</taxon>
        <taxon>fabids</taxon>
        <taxon>Fabales</taxon>
        <taxon>Fabaceae</taxon>
        <taxon>Papilionoideae</taxon>
        <taxon>50 kb inversion clade</taxon>
        <taxon>NPAAA clade</taxon>
        <taxon>Hologalegina</taxon>
        <taxon>IRL clade</taxon>
        <taxon>Fabeae</taxon>
        <taxon>Lathyrus</taxon>
    </lineage>
</organism>
<feature type="compositionally biased region" description="Acidic residues" evidence="2">
    <location>
        <begin position="1"/>
        <end position="13"/>
    </location>
</feature>
<dbReference type="Gramene" id="Psat04G0572600-T1">
    <property type="protein sequence ID" value="KAI5422383.1"/>
    <property type="gene ID" value="KIW84_045726"/>
</dbReference>
<dbReference type="PROSITE" id="PS50969">
    <property type="entry name" value="FCP1"/>
    <property type="match status" value="1"/>
</dbReference>
<dbReference type="InterPro" id="IPR004274">
    <property type="entry name" value="FCP1_dom"/>
</dbReference>
<dbReference type="InterPro" id="IPR023214">
    <property type="entry name" value="HAD_sf"/>
</dbReference>
<comment type="function">
    <text evidence="1">Essential component of the TIM23 complex, a complex that mediates the translocation of transit peptide-containing proteins across the mitochondrial inner membrane.</text>
</comment>
<dbReference type="SUPFAM" id="SSF56784">
    <property type="entry name" value="HAD-like"/>
    <property type="match status" value="1"/>
</dbReference>
<comment type="similarity">
    <text evidence="1">Belongs to the TIM50 family.</text>
</comment>